<evidence type="ECO:0000256" key="1">
    <source>
        <dbReference type="ARBA" id="ARBA00012493"/>
    </source>
</evidence>
<dbReference type="InterPro" id="IPR000123">
    <property type="entry name" value="Reverse_transcriptase_msDNA"/>
</dbReference>
<evidence type="ECO:0000256" key="7">
    <source>
        <dbReference type="ARBA" id="ARBA00023118"/>
    </source>
</evidence>
<dbReference type="Proteomes" id="UP000607645">
    <property type="component" value="Unassembled WGS sequence"/>
</dbReference>
<keyword evidence="3" id="KW-0548">Nucleotidyltransferase</keyword>
<keyword evidence="7" id="KW-0051">Antiviral defense</keyword>
<evidence type="ECO:0000313" key="11">
    <source>
        <dbReference type="EMBL" id="MBC5737115.1"/>
    </source>
</evidence>
<dbReference type="PANTHER" id="PTHR34047">
    <property type="entry name" value="NUCLEAR INTRON MATURASE 1, MITOCHONDRIAL-RELATED"/>
    <property type="match status" value="1"/>
</dbReference>
<dbReference type="SUPFAM" id="SSF56672">
    <property type="entry name" value="DNA/RNA polymerases"/>
    <property type="match status" value="1"/>
</dbReference>
<evidence type="ECO:0000256" key="9">
    <source>
        <dbReference type="ARBA" id="ARBA00048173"/>
    </source>
</evidence>
<sequence>MIVYREAPTLARDLGVGLHTLYALSNRLSAHYHTVELTKPNGGVRRLTVPDEALKGVQRSIARNLLACRELSPYATAYRYGAGTVRNASAHVGKARLLKMDIYHFFDSVNYSAVKDAVFPAEVFSEPLRILLTMLCYYQDALPQGAPTSPAVANILMRDFDEDVGGWCARRGIAYTRYCDDLTFSGDAGLAGAYRYAEARLREKGFLVNRRKTLYLDAGRRQCVTGLVVNEKVDVPAEYRRALRQELYYCKKFGLEEHLRSVGWEGDPTAYARRLLGRFSYALQVRPEDRALLEGKAWLVEELNRRAGK</sequence>
<keyword evidence="12" id="KW-1185">Reference proteome</keyword>
<dbReference type="CDD" id="cd03487">
    <property type="entry name" value="RT_Bac_retron_II"/>
    <property type="match status" value="1"/>
</dbReference>
<dbReference type="PANTHER" id="PTHR34047:SF7">
    <property type="entry name" value="RNA-DIRECTED DNA POLYMERASE"/>
    <property type="match status" value="1"/>
</dbReference>
<evidence type="ECO:0000256" key="5">
    <source>
        <dbReference type="ARBA" id="ARBA00022842"/>
    </source>
</evidence>
<feature type="domain" description="Reverse transcriptase" evidence="10">
    <location>
        <begin position="18"/>
        <end position="229"/>
    </location>
</feature>
<comment type="catalytic activity">
    <reaction evidence="9">
        <text>DNA(n) + a 2'-deoxyribonucleoside 5'-triphosphate = DNA(n+1) + diphosphate</text>
        <dbReference type="Rhea" id="RHEA:22508"/>
        <dbReference type="Rhea" id="RHEA-COMP:17339"/>
        <dbReference type="Rhea" id="RHEA-COMP:17340"/>
        <dbReference type="ChEBI" id="CHEBI:33019"/>
        <dbReference type="ChEBI" id="CHEBI:61560"/>
        <dbReference type="ChEBI" id="CHEBI:173112"/>
        <dbReference type="EC" id="2.7.7.49"/>
    </reaction>
</comment>
<accession>A0A8J6JMY7</accession>
<keyword evidence="4" id="KW-0479">Metal-binding</keyword>
<keyword evidence="2" id="KW-0808">Transferase</keyword>
<organism evidence="11 12">
    <name type="scientific">Lawsonibacter faecis</name>
    <dbReference type="NCBI Taxonomy" id="2763052"/>
    <lineage>
        <taxon>Bacteria</taxon>
        <taxon>Bacillati</taxon>
        <taxon>Bacillota</taxon>
        <taxon>Clostridia</taxon>
        <taxon>Eubacteriales</taxon>
        <taxon>Oscillospiraceae</taxon>
        <taxon>Lawsonibacter</taxon>
    </lineage>
</organism>
<evidence type="ECO:0000256" key="2">
    <source>
        <dbReference type="ARBA" id="ARBA00022679"/>
    </source>
</evidence>
<evidence type="ECO:0000313" key="12">
    <source>
        <dbReference type="Proteomes" id="UP000607645"/>
    </source>
</evidence>
<dbReference type="GO" id="GO:0003723">
    <property type="term" value="F:RNA binding"/>
    <property type="evidence" value="ECO:0007669"/>
    <property type="project" value="InterPro"/>
</dbReference>
<comment type="caution">
    <text evidence="11">The sequence shown here is derived from an EMBL/GenBank/DDBJ whole genome shotgun (WGS) entry which is preliminary data.</text>
</comment>
<keyword evidence="6 11" id="KW-0695">RNA-directed DNA polymerase</keyword>
<evidence type="ECO:0000256" key="8">
    <source>
        <dbReference type="ARBA" id="ARBA00034120"/>
    </source>
</evidence>
<reference evidence="11" key="1">
    <citation type="submission" date="2020-08" db="EMBL/GenBank/DDBJ databases">
        <title>Genome public.</title>
        <authorList>
            <person name="Liu C."/>
            <person name="Sun Q."/>
        </authorList>
    </citation>
    <scope>NUCLEOTIDE SEQUENCE</scope>
    <source>
        <strain evidence="11">NSJ-52</strain>
    </source>
</reference>
<dbReference type="GO" id="GO:0051607">
    <property type="term" value="P:defense response to virus"/>
    <property type="evidence" value="ECO:0007669"/>
    <property type="project" value="UniProtKB-KW"/>
</dbReference>
<gene>
    <name evidence="11" type="ORF">H8S62_08850</name>
</gene>
<protein>
    <recommendedName>
        <fullName evidence="1">RNA-directed DNA polymerase</fullName>
        <ecNumber evidence="1">2.7.7.49</ecNumber>
    </recommendedName>
</protein>
<dbReference type="InterPro" id="IPR043502">
    <property type="entry name" value="DNA/RNA_pol_sf"/>
</dbReference>
<dbReference type="InterPro" id="IPR051083">
    <property type="entry name" value="GrpII_Intron_Splice-Mob/Def"/>
</dbReference>
<comment type="similarity">
    <text evidence="8">Belongs to the bacterial reverse transcriptase family.</text>
</comment>
<dbReference type="EC" id="2.7.7.49" evidence="1"/>
<dbReference type="RefSeq" id="WP_186919066.1">
    <property type="nucleotide sequence ID" value="NZ_JACOPQ010000006.1"/>
</dbReference>
<name>A0A8J6JMY7_9FIRM</name>
<dbReference type="GO" id="GO:0046872">
    <property type="term" value="F:metal ion binding"/>
    <property type="evidence" value="ECO:0007669"/>
    <property type="project" value="UniProtKB-KW"/>
</dbReference>
<evidence type="ECO:0000256" key="4">
    <source>
        <dbReference type="ARBA" id="ARBA00022723"/>
    </source>
</evidence>
<evidence type="ECO:0000259" key="10">
    <source>
        <dbReference type="PROSITE" id="PS50878"/>
    </source>
</evidence>
<dbReference type="InterPro" id="IPR000477">
    <property type="entry name" value="RT_dom"/>
</dbReference>
<evidence type="ECO:0000256" key="6">
    <source>
        <dbReference type="ARBA" id="ARBA00022918"/>
    </source>
</evidence>
<dbReference type="EMBL" id="JACOPQ010000006">
    <property type="protein sequence ID" value="MBC5737115.1"/>
    <property type="molecule type" value="Genomic_DNA"/>
</dbReference>
<dbReference type="AlphaFoldDB" id="A0A8J6JMY7"/>
<proteinExistence type="inferred from homology"/>
<keyword evidence="5" id="KW-0460">Magnesium</keyword>
<dbReference type="PRINTS" id="PR00866">
    <property type="entry name" value="RNADNAPOLMS"/>
</dbReference>
<dbReference type="Pfam" id="PF00078">
    <property type="entry name" value="RVT_1"/>
    <property type="match status" value="1"/>
</dbReference>
<dbReference type="GO" id="GO:0003964">
    <property type="term" value="F:RNA-directed DNA polymerase activity"/>
    <property type="evidence" value="ECO:0007669"/>
    <property type="project" value="UniProtKB-KW"/>
</dbReference>
<dbReference type="PROSITE" id="PS50878">
    <property type="entry name" value="RT_POL"/>
    <property type="match status" value="1"/>
</dbReference>
<evidence type="ECO:0000256" key="3">
    <source>
        <dbReference type="ARBA" id="ARBA00022695"/>
    </source>
</evidence>